<evidence type="ECO:0000313" key="3">
    <source>
        <dbReference type="Proteomes" id="UP001054837"/>
    </source>
</evidence>
<feature type="compositionally biased region" description="Low complexity" evidence="1">
    <location>
        <begin position="42"/>
        <end position="56"/>
    </location>
</feature>
<dbReference type="EMBL" id="BPLQ01013675">
    <property type="protein sequence ID" value="GIY73967.1"/>
    <property type="molecule type" value="Genomic_DNA"/>
</dbReference>
<comment type="caution">
    <text evidence="2">The sequence shown here is derived from an EMBL/GenBank/DDBJ whole genome shotgun (WGS) entry which is preliminary data.</text>
</comment>
<dbReference type="AlphaFoldDB" id="A0AAV4VUE9"/>
<sequence>MIYDILREPILTVRTLFSAELHSGVPRTIQRLKRQHTPTQSLLPYPGDTTTGTYPLNSSRRKTSPETSNCEMIYDILRAPFPILTSAVQALFPILHSDVPRIIRGLVLVEDLVSNLSNGSLREFWCAEDFFWERDV</sequence>
<protein>
    <submittedName>
        <fullName evidence="2">Uncharacterized protein</fullName>
    </submittedName>
</protein>
<proteinExistence type="predicted"/>
<keyword evidence="3" id="KW-1185">Reference proteome</keyword>
<accession>A0AAV4VUE9</accession>
<evidence type="ECO:0000313" key="2">
    <source>
        <dbReference type="EMBL" id="GIY73967.1"/>
    </source>
</evidence>
<gene>
    <name evidence="2" type="ORF">CDAR_590771</name>
</gene>
<evidence type="ECO:0000256" key="1">
    <source>
        <dbReference type="SAM" id="MobiDB-lite"/>
    </source>
</evidence>
<organism evidence="2 3">
    <name type="scientific">Caerostris darwini</name>
    <dbReference type="NCBI Taxonomy" id="1538125"/>
    <lineage>
        <taxon>Eukaryota</taxon>
        <taxon>Metazoa</taxon>
        <taxon>Ecdysozoa</taxon>
        <taxon>Arthropoda</taxon>
        <taxon>Chelicerata</taxon>
        <taxon>Arachnida</taxon>
        <taxon>Araneae</taxon>
        <taxon>Araneomorphae</taxon>
        <taxon>Entelegynae</taxon>
        <taxon>Araneoidea</taxon>
        <taxon>Araneidae</taxon>
        <taxon>Caerostris</taxon>
    </lineage>
</organism>
<reference evidence="2 3" key="1">
    <citation type="submission" date="2021-06" db="EMBL/GenBank/DDBJ databases">
        <title>Caerostris darwini draft genome.</title>
        <authorList>
            <person name="Kono N."/>
            <person name="Arakawa K."/>
        </authorList>
    </citation>
    <scope>NUCLEOTIDE SEQUENCE [LARGE SCALE GENOMIC DNA]</scope>
</reference>
<dbReference type="Proteomes" id="UP001054837">
    <property type="component" value="Unassembled WGS sequence"/>
</dbReference>
<name>A0AAV4VUE9_9ARAC</name>
<feature type="region of interest" description="Disordered" evidence="1">
    <location>
        <begin position="40"/>
        <end position="65"/>
    </location>
</feature>